<proteinExistence type="predicted"/>
<dbReference type="EMBL" id="JAQIZT010000004">
    <property type="protein sequence ID" value="KAJ7000004.1"/>
    <property type="molecule type" value="Genomic_DNA"/>
</dbReference>
<organism evidence="1 2">
    <name type="scientific">Populus alba x Populus x berolinensis</name>
    <dbReference type="NCBI Taxonomy" id="444605"/>
    <lineage>
        <taxon>Eukaryota</taxon>
        <taxon>Viridiplantae</taxon>
        <taxon>Streptophyta</taxon>
        <taxon>Embryophyta</taxon>
        <taxon>Tracheophyta</taxon>
        <taxon>Spermatophyta</taxon>
        <taxon>Magnoliopsida</taxon>
        <taxon>eudicotyledons</taxon>
        <taxon>Gunneridae</taxon>
        <taxon>Pentapetalae</taxon>
        <taxon>rosids</taxon>
        <taxon>fabids</taxon>
        <taxon>Malpighiales</taxon>
        <taxon>Salicaceae</taxon>
        <taxon>Saliceae</taxon>
        <taxon>Populus</taxon>
    </lineage>
</organism>
<reference evidence="1 2" key="1">
    <citation type="journal article" date="2023" name="Mol. Ecol. Resour.">
        <title>Chromosome-level genome assembly of a triploid poplar Populus alba 'Berolinensis'.</title>
        <authorList>
            <person name="Chen S."/>
            <person name="Yu Y."/>
            <person name="Wang X."/>
            <person name="Wang S."/>
            <person name="Zhang T."/>
            <person name="Zhou Y."/>
            <person name="He R."/>
            <person name="Meng N."/>
            <person name="Wang Y."/>
            <person name="Liu W."/>
            <person name="Liu Z."/>
            <person name="Liu J."/>
            <person name="Guo Q."/>
            <person name="Huang H."/>
            <person name="Sederoff R.R."/>
            <person name="Wang G."/>
            <person name="Qu G."/>
            <person name="Chen S."/>
        </authorList>
    </citation>
    <scope>NUCLEOTIDE SEQUENCE [LARGE SCALE GENOMIC DNA]</scope>
    <source>
        <strain evidence="1">SC-2020</strain>
    </source>
</reference>
<protein>
    <submittedName>
        <fullName evidence="1">Uncharacterized protein</fullName>
    </submittedName>
</protein>
<name>A0AAD6R095_9ROSI</name>
<evidence type="ECO:0000313" key="1">
    <source>
        <dbReference type="EMBL" id="KAJ7000004.1"/>
    </source>
</evidence>
<keyword evidence="2" id="KW-1185">Reference proteome</keyword>
<dbReference type="Proteomes" id="UP001164929">
    <property type="component" value="Chromosome 4"/>
</dbReference>
<evidence type="ECO:0000313" key="2">
    <source>
        <dbReference type="Proteomes" id="UP001164929"/>
    </source>
</evidence>
<sequence length="31" mass="3754">MFLVKRRAKNIFVTRENFFLECCSALRSMEN</sequence>
<dbReference type="AlphaFoldDB" id="A0AAD6R095"/>
<accession>A0AAD6R095</accession>
<comment type="caution">
    <text evidence="1">The sequence shown here is derived from an EMBL/GenBank/DDBJ whole genome shotgun (WGS) entry which is preliminary data.</text>
</comment>
<gene>
    <name evidence="1" type="ORF">NC653_010689</name>
</gene>